<sequence length="69" mass="7924">EIHSTMLRRGIEAQRLLGVHKKALELIEEKDEPTNERGNLIKVGEELYAFMEEELKDFKISLTLKVVGS</sequence>
<feature type="non-terminal residue" evidence="1">
    <location>
        <position position="1"/>
    </location>
</feature>
<comment type="caution">
    <text evidence="1">The sequence shown here is derived from an EMBL/GenBank/DDBJ whole genome shotgun (WGS) entry which is preliminary data.</text>
</comment>
<evidence type="ECO:0000313" key="2">
    <source>
        <dbReference type="Proteomes" id="UP000765509"/>
    </source>
</evidence>
<protein>
    <submittedName>
        <fullName evidence="1">Uncharacterized protein</fullName>
    </submittedName>
</protein>
<dbReference type="EMBL" id="AVOT02092151">
    <property type="protein sequence ID" value="MBW0573467.1"/>
    <property type="molecule type" value="Genomic_DNA"/>
</dbReference>
<reference evidence="1" key="1">
    <citation type="submission" date="2021-03" db="EMBL/GenBank/DDBJ databases">
        <title>Draft genome sequence of rust myrtle Austropuccinia psidii MF-1, a brazilian biotype.</title>
        <authorList>
            <person name="Quecine M.C."/>
            <person name="Pachon D.M.R."/>
            <person name="Bonatelli M.L."/>
            <person name="Correr F.H."/>
            <person name="Franceschini L.M."/>
            <person name="Leite T.F."/>
            <person name="Margarido G.R.A."/>
            <person name="Almeida C.A."/>
            <person name="Ferrarezi J.A."/>
            <person name="Labate C.A."/>
        </authorList>
    </citation>
    <scope>NUCLEOTIDE SEQUENCE</scope>
    <source>
        <strain evidence="1">MF-1</strain>
    </source>
</reference>
<gene>
    <name evidence="1" type="ORF">O181_113182</name>
</gene>
<dbReference type="Proteomes" id="UP000765509">
    <property type="component" value="Unassembled WGS sequence"/>
</dbReference>
<keyword evidence="2" id="KW-1185">Reference proteome</keyword>
<organism evidence="1 2">
    <name type="scientific">Austropuccinia psidii MF-1</name>
    <dbReference type="NCBI Taxonomy" id="1389203"/>
    <lineage>
        <taxon>Eukaryota</taxon>
        <taxon>Fungi</taxon>
        <taxon>Dikarya</taxon>
        <taxon>Basidiomycota</taxon>
        <taxon>Pucciniomycotina</taxon>
        <taxon>Pucciniomycetes</taxon>
        <taxon>Pucciniales</taxon>
        <taxon>Sphaerophragmiaceae</taxon>
        <taxon>Austropuccinia</taxon>
    </lineage>
</organism>
<dbReference type="AlphaFoldDB" id="A0A9Q3K547"/>
<proteinExistence type="predicted"/>
<evidence type="ECO:0000313" key="1">
    <source>
        <dbReference type="EMBL" id="MBW0573467.1"/>
    </source>
</evidence>
<name>A0A9Q3K547_9BASI</name>
<accession>A0A9Q3K547</accession>